<feature type="region of interest" description="Disordered" evidence="1">
    <location>
        <begin position="43"/>
        <end position="82"/>
    </location>
</feature>
<feature type="compositionally biased region" description="Polar residues" evidence="1">
    <location>
        <begin position="338"/>
        <end position="352"/>
    </location>
</feature>
<proteinExistence type="predicted"/>
<evidence type="ECO:0000313" key="2">
    <source>
        <dbReference type="Proteomes" id="UP000694843"/>
    </source>
</evidence>
<evidence type="ECO:0000256" key="1">
    <source>
        <dbReference type="SAM" id="MobiDB-lite"/>
    </source>
</evidence>
<dbReference type="AlphaFoldDB" id="A0A979FHK1"/>
<dbReference type="GeneID" id="125177883"/>
<dbReference type="OrthoDB" id="542013at2759"/>
<reference evidence="3" key="1">
    <citation type="submission" date="2025-08" db="UniProtKB">
        <authorList>
            <consortium name="RefSeq"/>
        </authorList>
    </citation>
    <scope>IDENTIFICATION</scope>
    <source>
        <tissue evidence="3">Whole organism</tissue>
    </source>
</reference>
<keyword evidence="2" id="KW-1185">Reference proteome</keyword>
<evidence type="ECO:0000313" key="3">
    <source>
        <dbReference type="RefSeq" id="XP_047736419.1"/>
    </source>
</evidence>
<organism evidence="2 3">
    <name type="scientific">Hyalella azteca</name>
    <name type="common">Amphipod</name>
    <dbReference type="NCBI Taxonomy" id="294128"/>
    <lineage>
        <taxon>Eukaryota</taxon>
        <taxon>Metazoa</taxon>
        <taxon>Ecdysozoa</taxon>
        <taxon>Arthropoda</taxon>
        <taxon>Crustacea</taxon>
        <taxon>Multicrustacea</taxon>
        <taxon>Malacostraca</taxon>
        <taxon>Eumalacostraca</taxon>
        <taxon>Peracarida</taxon>
        <taxon>Amphipoda</taxon>
        <taxon>Senticaudata</taxon>
        <taxon>Talitrida</taxon>
        <taxon>Talitroidea</taxon>
        <taxon>Hyalellidae</taxon>
        <taxon>Hyalella</taxon>
    </lineage>
</organism>
<protein>
    <submittedName>
        <fullName evidence="3">Uncharacterized protein LOC125177883</fullName>
    </submittedName>
</protein>
<gene>
    <name evidence="3" type="primary">LOC125177883</name>
</gene>
<feature type="compositionally biased region" description="Basic and acidic residues" evidence="1">
    <location>
        <begin position="360"/>
        <end position="370"/>
    </location>
</feature>
<dbReference type="KEGG" id="hazt:125177883"/>
<sequence length="370" mass="40896">MLAPLDISYRLGTPSFTSYFICAQFSRDAGRVSYSAPLSVMSPSLTRTHTDNSSPGSSAASVTRKTSDETLTSASDLRSPQFAEGHVTMPSSAVYPNRTFDENTASDIPSCLSGFPHQNIDALLNDGVTNEKLTDNLCYQELSSSHDLRKLAEQDDKCLEAKDVYEALVVDHTLLGAEYLKQLRQFRHELNIRQTAWDRLATETNAQLLTGLLLGWLEHLKAPLLSVDELSYLVLAAHKPEVVLRKLDEDTRYTIEYLVRFVARLQPLEAQQQRDILRRLIASLTHQAVPIGGTLLPAGRSYRKLREGTLAKCEEFTTNLFRLVYLDTTCPSAGTRGGTKTSCHSANDNVSPPGTIHSPLPDEEKAGVQS</sequence>
<feature type="compositionally biased region" description="Polar residues" evidence="1">
    <location>
        <begin position="43"/>
        <end position="78"/>
    </location>
</feature>
<accession>A0A979FHK1</accession>
<dbReference type="RefSeq" id="XP_047736419.1">
    <property type="nucleotide sequence ID" value="XM_047880463.1"/>
</dbReference>
<name>A0A979FHK1_HYAAZ</name>
<feature type="region of interest" description="Disordered" evidence="1">
    <location>
        <begin position="336"/>
        <end position="370"/>
    </location>
</feature>
<dbReference type="Proteomes" id="UP000694843">
    <property type="component" value="Unplaced"/>
</dbReference>